<dbReference type="PANTHER" id="PTHR35201:SF4">
    <property type="entry name" value="BETA-PINACENE SYNTHASE-RELATED"/>
    <property type="match status" value="1"/>
</dbReference>
<dbReference type="SUPFAM" id="SSF48576">
    <property type="entry name" value="Terpenoid synthases"/>
    <property type="match status" value="1"/>
</dbReference>
<evidence type="ECO:0000256" key="1">
    <source>
        <dbReference type="ARBA" id="ARBA00001946"/>
    </source>
</evidence>
<accession>A0A4Y7PVY5</accession>
<dbReference type="SFLD" id="SFLDG01020">
    <property type="entry name" value="Terpene_Cyclase_Like_2"/>
    <property type="match status" value="1"/>
</dbReference>
<dbReference type="Gene3D" id="1.10.600.10">
    <property type="entry name" value="Farnesyl Diphosphate Synthase"/>
    <property type="match status" value="1"/>
</dbReference>
<keyword evidence="4 6" id="KW-0460">Magnesium</keyword>
<keyword evidence="5 6" id="KW-0456">Lyase</keyword>
<evidence type="ECO:0000256" key="4">
    <source>
        <dbReference type="ARBA" id="ARBA00022842"/>
    </source>
</evidence>
<evidence type="ECO:0000313" key="7">
    <source>
        <dbReference type="EMBL" id="TDL18759.1"/>
    </source>
</evidence>
<reference evidence="7 8" key="1">
    <citation type="submission" date="2018-06" db="EMBL/GenBank/DDBJ databases">
        <title>A transcriptomic atlas of mushroom development highlights an independent origin of complex multicellularity.</title>
        <authorList>
            <consortium name="DOE Joint Genome Institute"/>
            <person name="Krizsan K."/>
            <person name="Almasi E."/>
            <person name="Merenyi Z."/>
            <person name="Sahu N."/>
            <person name="Viragh M."/>
            <person name="Koszo T."/>
            <person name="Mondo S."/>
            <person name="Kiss B."/>
            <person name="Balint B."/>
            <person name="Kues U."/>
            <person name="Barry K."/>
            <person name="Hegedus J.C."/>
            <person name="Henrissat B."/>
            <person name="Johnson J."/>
            <person name="Lipzen A."/>
            <person name="Ohm R."/>
            <person name="Nagy I."/>
            <person name="Pangilinan J."/>
            <person name="Yan J."/>
            <person name="Xiong Y."/>
            <person name="Grigoriev I.V."/>
            <person name="Hibbett D.S."/>
            <person name="Nagy L.G."/>
        </authorList>
    </citation>
    <scope>NUCLEOTIDE SEQUENCE [LARGE SCALE GENOMIC DNA]</scope>
    <source>
        <strain evidence="7 8">SZMC22713</strain>
    </source>
</reference>
<organism evidence="7 8">
    <name type="scientific">Rickenella mellea</name>
    <dbReference type="NCBI Taxonomy" id="50990"/>
    <lineage>
        <taxon>Eukaryota</taxon>
        <taxon>Fungi</taxon>
        <taxon>Dikarya</taxon>
        <taxon>Basidiomycota</taxon>
        <taxon>Agaricomycotina</taxon>
        <taxon>Agaricomycetes</taxon>
        <taxon>Hymenochaetales</taxon>
        <taxon>Rickenellaceae</taxon>
        <taxon>Rickenella</taxon>
    </lineage>
</organism>
<dbReference type="AlphaFoldDB" id="A0A4Y7PVY5"/>
<dbReference type="Proteomes" id="UP000294933">
    <property type="component" value="Unassembled WGS sequence"/>
</dbReference>
<evidence type="ECO:0000256" key="5">
    <source>
        <dbReference type="ARBA" id="ARBA00023239"/>
    </source>
</evidence>
<evidence type="ECO:0000313" key="8">
    <source>
        <dbReference type="Proteomes" id="UP000294933"/>
    </source>
</evidence>
<dbReference type="InterPro" id="IPR034686">
    <property type="entry name" value="Terpene_cyclase-like_2"/>
</dbReference>
<protein>
    <recommendedName>
        <fullName evidence="6">Terpene synthase</fullName>
        <ecNumber evidence="6">4.2.3.-</ecNumber>
    </recommendedName>
</protein>
<gene>
    <name evidence="7" type="ORF">BD410DRAFT_842629</name>
</gene>
<dbReference type="PANTHER" id="PTHR35201">
    <property type="entry name" value="TERPENE SYNTHASE"/>
    <property type="match status" value="1"/>
</dbReference>
<name>A0A4Y7PVY5_9AGAM</name>
<evidence type="ECO:0000256" key="2">
    <source>
        <dbReference type="ARBA" id="ARBA00006333"/>
    </source>
</evidence>
<dbReference type="GO" id="GO:0010333">
    <property type="term" value="F:terpene synthase activity"/>
    <property type="evidence" value="ECO:0007669"/>
    <property type="project" value="InterPro"/>
</dbReference>
<dbReference type="VEuPathDB" id="FungiDB:BD410DRAFT_842629"/>
<dbReference type="GO" id="GO:0046872">
    <property type="term" value="F:metal ion binding"/>
    <property type="evidence" value="ECO:0007669"/>
    <property type="project" value="UniProtKB-KW"/>
</dbReference>
<dbReference type="STRING" id="50990.A0A4Y7PVY5"/>
<keyword evidence="8" id="KW-1185">Reference proteome</keyword>
<evidence type="ECO:0000256" key="3">
    <source>
        <dbReference type="ARBA" id="ARBA00022723"/>
    </source>
</evidence>
<dbReference type="InterPro" id="IPR008949">
    <property type="entry name" value="Isoprenoid_synthase_dom_sf"/>
</dbReference>
<comment type="cofactor">
    <cofactor evidence="1 6">
        <name>Mg(2+)</name>
        <dbReference type="ChEBI" id="CHEBI:18420"/>
    </cofactor>
</comment>
<evidence type="ECO:0000256" key="6">
    <source>
        <dbReference type="RuleBase" id="RU366034"/>
    </source>
</evidence>
<dbReference type="GO" id="GO:0008299">
    <property type="term" value="P:isoprenoid biosynthetic process"/>
    <property type="evidence" value="ECO:0007669"/>
    <property type="project" value="UniProtKB-ARBA"/>
</dbReference>
<dbReference type="SFLD" id="SFLDS00005">
    <property type="entry name" value="Isoprenoid_Synthase_Type_I"/>
    <property type="match status" value="1"/>
</dbReference>
<dbReference type="EMBL" id="ML170204">
    <property type="protein sequence ID" value="TDL18759.1"/>
    <property type="molecule type" value="Genomic_DNA"/>
</dbReference>
<comment type="similarity">
    <text evidence="2 6">Belongs to the terpene synthase family.</text>
</comment>
<keyword evidence="3 6" id="KW-0479">Metal-binding</keyword>
<dbReference type="EC" id="4.2.3.-" evidence="6"/>
<dbReference type="OrthoDB" id="2861623at2759"/>
<sequence>MDEVMQDNTEKPHPYVPVMLPLRQMPVSDTTLIPSASEDSFILPDLVSHCKFPLAGSLSPYTKKVGTTSHSWLVRGGNLSIKKAKANLGLKGGLLTAMVYPDAPRHELRVCCDFLSYLFHLDNISDCMDDEGANHTADVVMNSLYLGKTYHTNSRVGKMTKDIWRRVTPTATQGMQQRFMSSFDMFFEAVTFQAADRQANDIPDLESYITLRRDTSGCKPCWALIEFAYGLDIPDDVMEHRVLRDLGEATNDLVSWSNDIFSYNVEQSKDDKHNMVVIVMEAEGVPLQIAVDFVGTLCKASIDRFNASKLLLPSFDGGNQIDRDVARYIKGLEDWIVGSLHWSFETERYFGKLGREVKRTRVVKLLPKRHH</sequence>
<dbReference type="Pfam" id="PF19086">
    <property type="entry name" value="Terpene_syn_C_2"/>
    <property type="match status" value="1"/>
</dbReference>
<proteinExistence type="inferred from homology"/>